<proteinExistence type="predicted"/>
<accession>A0A8J5W7Y4</accession>
<comment type="caution">
    <text evidence="1">The sequence shown here is derived from an EMBL/GenBank/DDBJ whole genome shotgun (WGS) entry which is preliminary data.</text>
</comment>
<protein>
    <submittedName>
        <fullName evidence="1">Uncharacterized protein</fullName>
    </submittedName>
</protein>
<evidence type="ECO:0000313" key="1">
    <source>
        <dbReference type="EMBL" id="KAG8084497.1"/>
    </source>
</evidence>
<dbReference type="AlphaFoldDB" id="A0A8J5W7Y4"/>
<dbReference type="Proteomes" id="UP000729402">
    <property type="component" value="Unassembled WGS sequence"/>
</dbReference>
<keyword evidence="2" id="KW-1185">Reference proteome</keyword>
<dbReference type="EMBL" id="JAAALK010000082">
    <property type="protein sequence ID" value="KAG8084497.1"/>
    <property type="molecule type" value="Genomic_DNA"/>
</dbReference>
<evidence type="ECO:0000313" key="2">
    <source>
        <dbReference type="Proteomes" id="UP000729402"/>
    </source>
</evidence>
<reference evidence="1" key="1">
    <citation type="journal article" date="2021" name="bioRxiv">
        <title>Whole Genome Assembly and Annotation of Northern Wild Rice, Zizania palustris L., Supports a Whole Genome Duplication in the Zizania Genus.</title>
        <authorList>
            <person name="Haas M."/>
            <person name="Kono T."/>
            <person name="Macchietto M."/>
            <person name="Millas R."/>
            <person name="McGilp L."/>
            <person name="Shao M."/>
            <person name="Duquette J."/>
            <person name="Hirsch C.N."/>
            <person name="Kimball J."/>
        </authorList>
    </citation>
    <scope>NUCLEOTIDE SEQUENCE</scope>
    <source>
        <tissue evidence="1">Fresh leaf tissue</tissue>
    </source>
</reference>
<reference evidence="1" key="2">
    <citation type="submission" date="2021-02" db="EMBL/GenBank/DDBJ databases">
        <authorList>
            <person name="Kimball J.A."/>
            <person name="Haas M.W."/>
            <person name="Macchietto M."/>
            <person name="Kono T."/>
            <person name="Duquette J."/>
            <person name="Shao M."/>
        </authorList>
    </citation>
    <scope>NUCLEOTIDE SEQUENCE</scope>
    <source>
        <tissue evidence="1">Fresh leaf tissue</tissue>
    </source>
</reference>
<gene>
    <name evidence="1" type="ORF">GUJ93_ZPchr0010g9708</name>
</gene>
<name>A0A8J5W7Y4_ZIZPA</name>
<organism evidence="1 2">
    <name type="scientific">Zizania palustris</name>
    <name type="common">Northern wild rice</name>
    <dbReference type="NCBI Taxonomy" id="103762"/>
    <lineage>
        <taxon>Eukaryota</taxon>
        <taxon>Viridiplantae</taxon>
        <taxon>Streptophyta</taxon>
        <taxon>Embryophyta</taxon>
        <taxon>Tracheophyta</taxon>
        <taxon>Spermatophyta</taxon>
        <taxon>Magnoliopsida</taxon>
        <taxon>Liliopsida</taxon>
        <taxon>Poales</taxon>
        <taxon>Poaceae</taxon>
        <taxon>BOP clade</taxon>
        <taxon>Oryzoideae</taxon>
        <taxon>Oryzeae</taxon>
        <taxon>Zizaniinae</taxon>
        <taxon>Zizania</taxon>
    </lineage>
</organism>
<sequence>MVGIENFLTGVSRLNAATGAVFEAPAQCGSINYAPWMLYSTLWVNSWAKQQIAHIFHASPLMPCFFCHGCNDRSRKILILSYARGQS</sequence>